<evidence type="ECO:0000256" key="1">
    <source>
        <dbReference type="ARBA" id="ARBA00004141"/>
    </source>
</evidence>
<gene>
    <name evidence="8" type="ORF">AWZ03_006321</name>
</gene>
<dbReference type="InterPro" id="IPR051475">
    <property type="entry name" value="Diverse_Ion_Transporter"/>
</dbReference>
<feature type="transmembrane region" description="Helical" evidence="6">
    <location>
        <begin position="220"/>
        <end position="240"/>
    </location>
</feature>
<keyword evidence="9" id="KW-1185">Reference proteome</keyword>
<dbReference type="GO" id="GO:0016020">
    <property type="term" value="C:membrane"/>
    <property type="evidence" value="ECO:0007669"/>
    <property type="project" value="UniProtKB-SubCell"/>
</dbReference>
<feature type="transmembrane region" description="Helical" evidence="6">
    <location>
        <begin position="343"/>
        <end position="367"/>
    </location>
</feature>
<dbReference type="EMBL" id="LSRL02000046">
    <property type="protein sequence ID" value="TDG47328.1"/>
    <property type="molecule type" value="Genomic_DNA"/>
</dbReference>
<organism evidence="8 9">
    <name type="scientific">Drosophila navojoa</name>
    <name type="common">Fruit fly</name>
    <dbReference type="NCBI Taxonomy" id="7232"/>
    <lineage>
        <taxon>Eukaryota</taxon>
        <taxon>Metazoa</taxon>
        <taxon>Ecdysozoa</taxon>
        <taxon>Arthropoda</taxon>
        <taxon>Hexapoda</taxon>
        <taxon>Insecta</taxon>
        <taxon>Pterygota</taxon>
        <taxon>Neoptera</taxon>
        <taxon>Endopterygota</taxon>
        <taxon>Diptera</taxon>
        <taxon>Brachycera</taxon>
        <taxon>Muscomorpha</taxon>
        <taxon>Ephydroidea</taxon>
        <taxon>Drosophilidae</taxon>
        <taxon>Drosophila</taxon>
    </lineage>
</organism>
<feature type="domain" description="Citrate transporter-like" evidence="7">
    <location>
        <begin position="180"/>
        <end position="598"/>
    </location>
</feature>
<dbReference type="OMA" id="FVFIEAC"/>
<evidence type="ECO:0000259" key="7">
    <source>
        <dbReference type="Pfam" id="PF03600"/>
    </source>
</evidence>
<dbReference type="PANTHER" id="PTHR43568">
    <property type="entry name" value="P PROTEIN"/>
    <property type="match status" value="1"/>
</dbReference>
<dbReference type="GO" id="GO:0055085">
    <property type="term" value="P:transmembrane transport"/>
    <property type="evidence" value="ECO:0007669"/>
    <property type="project" value="InterPro"/>
</dbReference>
<evidence type="ECO:0000256" key="2">
    <source>
        <dbReference type="ARBA" id="ARBA00022448"/>
    </source>
</evidence>
<comment type="caution">
    <text evidence="8">The sequence shown here is derived from an EMBL/GenBank/DDBJ whole genome shotgun (WGS) entry which is preliminary data.</text>
</comment>
<accession>A0A484BF16</accession>
<feature type="transmembrane region" description="Helical" evidence="6">
    <location>
        <begin position="6"/>
        <end position="23"/>
    </location>
</feature>
<feature type="transmembrane region" description="Helical" evidence="6">
    <location>
        <begin position="447"/>
        <end position="464"/>
    </location>
</feature>
<feature type="transmembrane region" description="Helical" evidence="6">
    <location>
        <begin position="586"/>
        <end position="606"/>
    </location>
</feature>
<keyword evidence="4 6" id="KW-1133">Transmembrane helix</keyword>
<dbReference type="OrthoDB" id="442352at2759"/>
<dbReference type="CDD" id="cd01116">
    <property type="entry name" value="P_permease"/>
    <property type="match status" value="1"/>
</dbReference>
<dbReference type="Proteomes" id="UP000295192">
    <property type="component" value="Unassembled WGS sequence"/>
</dbReference>
<evidence type="ECO:0000256" key="5">
    <source>
        <dbReference type="ARBA" id="ARBA00023136"/>
    </source>
</evidence>
<feature type="transmembrane region" description="Helical" evidence="6">
    <location>
        <begin position="470"/>
        <end position="490"/>
    </location>
</feature>
<dbReference type="STRING" id="7232.A0A484BF16"/>
<dbReference type="PANTHER" id="PTHR43568:SF1">
    <property type="entry name" value="P PROTEIN"/>
    <property type="match status" value="1"/>
</dbReference>
<evidence type="ECO:0000256" key="3">
    <source>
        <dbReference type="ARBA" id="ARBA00022692"/>
    </source>
</evidence>
<feature type="transmembrane region" description="Helical" evidence="6">
    <location>
        <begin position="549"/>
        <end position="574"/>
    </location>
</feature>
<evidence type="ECO:0000313" key="9">
    <source>
        <dbReference type="Proteomes" id="UP000295192"/>
    </source>
</evidence>
<feature type="transmembrane region" description="Helical" evidence="6">
    <location>
        <begin position="191"/>
        <end position="208"/>
    </location>
</feature>
<keyword evidence="3 6" id="KW-0812">Transmembrane</keyword>
<keyword evidence="5 6" id="KW-0472">Membrane</keyword>
<evidence type="ECO:0000256" key="4">
    <source>
        <dbReference type="ARBA" id="ARBA00022989"/>
    </source>
</evidence>
<sequence>MVIFLFIWIFFVVNMCIKSKTVVQERVVALEQKSTKYLDVNGKPKNNKIKVKLNGNFDVEVTNYPSLAADSQKYLLMSVQIFNTDLNRTEHLSKKWIVYFMKYAQSRSHLANVQYFFELKPQYPDSPDIATISTGDQYVTQVVLQNPINDIFALKIRINVSPVELVYGVLTAGILLFSLYAVLILDITDPTFAAVLIASCAIGVLCMYDDKPTLNQIVSWIDIHTLVLLFGMMIMVGIISETGFFGYLAVLAYRLSKGRAWLLVGLLCLISIILAGFLELVTIMMIMGPVVIRLCECMNLRTTTVMICVAIFSNIGCALTPIGDPPIVYIATNSHVMAKGVDFSMFLIHMFPGVVLSIFAAWTYIYLMLRKGLTQGAEEQTNNSLRLLAKRMGDGQAPPLLAMRMADPKSNPRKYSESAVFRIMAASNYIETLAMMESKYKVHDKPLLIKSVLSFLFAIVLWLLHSHPFFEGATLAWTALMASMLLLILYDSPDLSAVFMRVDWSMLLFFSALFVLVEACSELGLIHWLSKLTINIIAHVDPKYQVVTAIMLVLWISAFFGIFIESIPIATVLLKLTIQVALSERINIPLIPMIWALTYSICFAGNGSLFSTTANVAATSIAHQHGYKITSSEFFKYGFPVMIITNSIASVYLLIAHGIFHWH</sequence>
<feature type="transmembrane region" description="Helical" evidence="6">
    <location>
        <begin position="260"/>
        <end position="292"/>
    </location>
</feature>
<feature type="transmembrane region" description="Helical" evidence="6">
    <location>
        <begin position="502"/>
        <end position="529"/>
    </location>
</feature>
<feature type="transmembrane region" description="Helical" evidence="6">
    <location>
        <begin position="637"/>
        <end position="660"/>
    </location>
</feature>
<feature type="transmembrane region" description="Helical" evidence="6">
    <location>
        <begin position="165"/>
        <end position="185"/>
    </location>
</feature>
<dbReference type="Pfam" id="PF03600">
    <property type="entry name" value="CitMHS"/>
    <property type="match status" value="1"/>
</dbReference>
<feature type="transmembrane region" description="Helical" evidence="6">
    <location>
        <begin position="304"/>
        <end position="323"/>
    </location>
</feature>
<dbReference type="InterPro" id="IPR004680">
    <property type="entry name" value="Cit_transptr-like_dom"/>
</dbReference>
<name>A0A484BF16_DRONA</name>
<keyword evidence="2" id="KW-0813">Transport</keyword>
<evidence type="ECO:0000313" key="8">
    <source>
        <dbReference type="EMBL" id="TDG47328.1"/>
    </source>
</evidence>
<protein>
    <recommendedName>
        <fullName evidence="7">Citrate transporter-like domain-containing protein</fullName>
    </recommendedName>
</protein>
<evidence type="ECO:0000256" key="6">
    <source>
        <dbReference type="SAM" id="Phobius"/>
    </source>
</evidence>
<reference evidence="8 9" key="1">
    <citation type="journal article" date="2019" name="J. Hered.">
        <title>An Improved Genome Assembly for Drosophila navojoa, the Basal Species in the mojavensis Cluster.</title>
        <authorList>
            <person name="Vanderlinde T."/>
            <person name="Dupim E.G."/>
            <person name="Nazario-Yepiz N.O."/>
            <person name="Carvalho A.B."/>
        </authorList>
    </citation>
    <scope>NUCLEOTIDE SEQUENCE [LARGE SCALE GENOMIC DNA]</scope>
    <source>
        <strain evidence="8">Navoj_Jal97</strain>
        <tissue evidence="8">Whole organism</tissue>
    </source>
</reference>
<dbReference type="AlphaFoldDB" id="A0A484BF16"/>
<comment type="subcellular location">
    <subcellularLocation>
        <location evidence="1">Membrane</location>
        <topology evidence="1">Multi-pass membrane protein</topology>
    </subcellularLocation>
</comment>
<proteinExistence type="predicted"/>